<evidence type="ECO:0000259" key="2">
    <source>
        <dbReference type="PROSITE" id="PS50013"/>
    </source>
</evidence>
<name>A0A8J6ASE9_9EUKA</name>
<dbReference type="PROSITE" id="PS50013">
    <property type="entry name" value="CHROMO_2"/>
    <property type="match status" value="1"/>
</dbReference>
<evidence type="ECO:0000313" key="3">
    <source>
        <dbReference type="EMBL" id="KAG9390315.1"/>
    </source>
</evidence>
<feature type="domain" description="Chromo" evidence="2">
    <location>
        <begin position="81"/>
        <end position="141"/>
    </location>
</feature>
<accession>A0A8J6ASE9</accession>
<evidence type="ECO:0000313" key="4">
    <source>
        <dbReference type="Proteomes" id="UP000717585"/>
    </source>
</evidence>
<dbReference type="InterPro" id="IPR000953">
    <property type="entry name" value="Chromo/chromo_shadow_dom"/>
</dbReference>
<dbReference type="Gene3D" id="2.40.50.40">
    <property type="match status" value="1"/>
</dbReference>
<reference evidence="3" key="1">
    <citation type="submission" date="2021-05" db="EMBL/GenBank/DDBJ databases">
        <title>A free-living protist that lacks canonical eukaryotic 1 DNA replication and segregation systems.</title>
        <authorList>
            <person name="Salas-Leiva D.E."/>
            <person name="Tromer E.C."/>
            <person name="Curtis B.A."/>
            <person name="Jerlstrom-Hultqvist J."/>
            <person name="Kolisko M."/>
            <person name="Yi Z."/>
            <person name="Salas-Leiva J.S."/>
            <person name="Gallot-Lavallee L."/>
            <person name="Kops G.J.P.L."/>
            <person name="Archibald J.M."/>
            <person name="Simpson A.G.B."/>
            <person name="Roger A.J."/>
        </authorList>
    </citation>
    <scope>NUCLEOTIDE SEQUENCE</scope>
    <source>
        <strain evidence="3">BICM</strain>
    </source>
</reference>
<gene>
    <name evidence="3" type="ORF">J8273_8355</name>
</gene>
<dbReference type="EMBL" id="JAHDYR010000066">
    <property type="protein sequence ID" value="KAG9390315.1"/>
    <property type="molecule type" value="Genomic_DNA"/>
</dbReference>
<dbReference type="SUPFAM" id="SSF54160">
    <property type="entry name" value="Chromo domain-like"/>
    <property type="match status" value="1"/>
</dbReference>
<comment type="caution">
    <text evidence="3">The sequence shown here is derived from an EMBL/GenBank/DDBJ whole genome shotgun (WGS) entry which is preliminary data.</text>
</comment>
<organism evidence="3 4">
    <name type="scientific">Carpediemonas membranifera</name>
    <dbReference type="NCBI Taxonomy" id="201153"/>
    <lineage>
        <taxon>Eukaryota</taxon>
        <taxon>Metamonada</taxon>
        <taxon>Carpediemonas-like organisms</taxon>
        <taxon>Carpediemonas</taxon>
    </lineage>
</organism>
<keyword evidence="4" id="KW-1185">Reference proteome</keyword>
<dbReference type="SMART" id="SM00298">
    <property type="entry name" value="CHROMO"/>
    <property type="match status" value="1"/>
</dbReference>
<dbReference type="Proteomes" id="UP000717585">
    <property type="component" value="Unassembled WGS sequence"/>
</dbReference>
<protein>
    <submittedName>
        <fullName evidence="3">Chromo (CHRromatin Organization MOdifier) domain</fullName>
    </submittedName>
</protein>
<dbReference type="Pfam" id="PF00385">
    <property type="entry name" value="Chromo"/>
    <property type="match status" value="1"/>
</dbReference>
<sequence>MTEPLPIGTKVLITHPDNRRPDRLAPLYLGPYEVQEFIDDIYRVRNPETKTDLRYHATRVIPYTGTTIDPLQLVSLDYDSYLVERIIAHRPGRTKTQWQFKIRWDGYGPEDDSWIPYKDAKDLAALDEYLEAHQEIRLQGRSEVGSRQQGANPGPANPGLRT</sequence>
<feature type="region of interest" description="Disordered" evidence="1">
    <location>
        <begin position="137"/>
        <end position="162"/>
    </location>
</feature>
<dbReference type="AlphaFoldDB" id="A0A8J6ASE9"/>
<proteinExistence type="predicted"/>
<dbReference type="InterPro" id="IPR016197">
    <property type="entry name" value="Chromo-like_dom_sf"/>
</dbReference>
<dbReference type="OrthoDB" id="2447764at2759"/>
<dbReference type="InterPro" id="IPR023780">
    <property type="entry name" value="Chromo_domain"/>
</dbReference>
<evidence type="ECO:0000256" key="1">
    <source>
        <dbReference type="SAM" id="MobiDB-lite"/>
    </source>
</evidence>